<evidence type="ECO:0000313" key="3">
    <source>
        <dbReference type="EnsemblFungi" id="MAPG_00445T0"/>
    </source>
</evidence>
<organism evidence="3 4">
    <name type="scientific">Magnaporthiopsis poae (strain ATCC 64411 / 73-15)</name>
    <name type="common">Kentucky bluegrass fungus</name>
    <name type="synonym">Magnaporthe poae</name>
    <dbReference type="NCBI Taxonomy" id="644358"/>
    <lineage>
        <taxon>Eukaryota</taxon>
        <taxon>Fungi</taxon>
        <taxon>Dikarya</taxon>
        <taxon>Ascomycota</taxon>
        <taxon>Pezizomycotina</taxon>
        <taxon>Sordariomycetes</taxon>
        <taxon>Sordariomycetidae</taxon>
        <taxon>Magnaporthales</taxon>
        <taxon>Magnaporthaceae</taxon>
        <taxon>Magnaporthiopsis</taxon>
    </lineage>
</organism>
<name>A0A0C4DL11_MAGP6</name>
<keyword evidence="4" id="KW-1185">Reference proteome</keyword>
<dbReference type="Proteomes" id="UP000011715">
    <property type="component" value="Unassembled WGS sequence"/>
</dbReference>
<reference evidence="4" key="1">
    <citation type="submission" date="2010-05" db="EMBL/GenBank/DDBJ databases">
        <title>The genome sequence of Magnaporthe poae strain ATCC 64411.</title>
        <authorList>
            <person name="Ma L.-J."/>
            <person name="Dead R."/>
            <person name="Young S."/>
            <person name="Zeng Q."/>
            <person name="Koehrsen M."/>
            <person name="Alvarado L."/>
            <person name="Berlin A."/>
            <person name="Chapman S.B."/>
            <person name="Chen Z."/>
            <person name="Freedman E."/>
            <person name="Gellesch M."/>
            <person name="Goldberg J."/>
            <person name="Griggs A."/>
            <person name="Gujja S."/>
            <person name="Heilman E.R."/>
            <person name="Heiman D."/>
            <person name="Hepburn T."/>
            <person name="Howarth C."/>
            <person name="Jen D."/>
            <person name="Larson L."/>
            <person name="Mehta T."/>
            <person name="Neiman D."/>
            <person name="Pearson M."/>
            <person name="Roberts A."/>
            <person name="Saif S."/>
            <person name="Shea T."/>
            <person name="Shenoy N."/>
            <person name="Sisk P."/>
            <person name="Stolte C."/>
            <person name="Sykes S."/>
            <person name="Walk T."/>
            <person name="White J."/>
            <person name="Yandava C."/>
            <person name="Haas B."/>
            <person name="Nusbaum C."/>
            <person name="Birren B."/>
        </authorList>
    </citation>
    <scope>NUCLEOTIDE SEQUENCE [LARGE SCALE GENOMIC DNA]</scope>
    <source>
        <strain evidence="4">ATCC 64411 / 73-15</strain>
    </source>
</reference>
<accession>A0A0C4DL11</accession>
<dbReference type="VEuPathDB" id="FungiDB:MAPG_00445"/>
<reference evidence="3" key="4">
    <citation type="journal article" date="2015" name="G3 (Bethesda)">
        <title>Genome sequences of three phytopathogenic species of the Magnaporthaceae family of fungi.</title>
        <authorList>
            <person name="Okagaki L.H."/>
            <person name="Nunes C.C."/>
            <person name="Sailsbery J."/>
            <person name="Clay B."/>
            <person name="Brown D."/>
            <person name="John T."/>
            <person name="Oh Y."/>
            <person name="Young N."/>
            <person name="Fitzgerald M."/>
            <person name="Haas B.J."/>
            <person name="Zeng Q."/>
            <person name="Young S."/>
            <person name="Adiconis X."/>
            <person name="Fan L."/>
            <person name="Levin J.Z."/>
            <person name="Mitchell T.K."/>
            <person name="Okubara P.A."/>
            <person name="Farman M.L."/>
            <person name="Kohn L.M."/>
            <person name="Birren B."/>
            <person name="Ma L.-J."/>
            <person name="Dean R.A."/>
        </authorList>
    </citation>
    <scope>NUCLEOTIDE SEQUENCE</scope>
    <source>
        <strain evidence="3">ATCC 64411 / 73-15</strain>
    </source>
</reference>
<evidence type="ECO:0000256" key="1">
    <source>
        <dbReference type="SAM" id="MobiDB-lite"/>
    </source>
</evidence>
<reference evidence="3" key="5">
    <citation type="submission" date="2015-06" db="UniProtKB">
        <authorList>
            <consortium name="EnsemblFungi"/>
        </authorList>
    </citation>
    <scope>IDENTIFICATION</scope>
    <source>
        <strain evidence="3">ATCC 64411</strain>
    </source>
</reference>
<dbReference type="EnsemblFungi" id="MAPG_00445T0">
    <property type="protein sequence ID" value="MAPG_00445T0"/>
    <property type="gene ID" value="MAPG_00445"/>
</dbReference>
<feature type="region of interest" description="Disordered" evidence="1">
    <location>
        <begin position="1"/>
        <end position="31"/>
    </location>
</feature>
<sequence>MSGFGSRTNRSHGCRPLGVVERERERRSPSERVRDGLVAAFDLRQRVSGVNRRAE</sequence>
<dbReference type="AlphaFoldDB" id="A0A0C4DL11"/>
<protein>
    <submittedName>
        <fullName evidence="2 3">Uncharacterized protein</fullName>
    </submittedName>
</protein>
<feature type="compositionally biased region" description="Basic and acidic residues" evidence="1">
    <location>
        <begin position="20"/>
        <end position="31"/>
    </location>
</feature>
<dbReference type="EMBL" id="GL876966">
    <property type="protein sequence ID" value="KLU81355.1"/>
    <property type="molecule type" value="Genomic_DNA"/>
</dbReference>
<dbReference type="EMBL" id="ADBL01000104">
    <property type="status" value="NOT_ANNOTATED_CDS"/>
    <property type="molecule type" value="Genomic_DNA"/>
</dbReference>
<proteinExistence type="predicted"/>
<reference evidence="2" key="3">
    <citation type="submission" date="2011-03" db="EMBL/GenBank/DDBJ databases">
        <title>Annotation of Magnaporthe poae ATCC 64411.</title>
        <authorList>
            <person name="Ma L.-J."/>
            <person name="Dead R."/>
            <person name="Young S.K."/>
            <person name="Zeng Q."/>
            <person name="Gargeya S."/>
            <person name="Fitzgerald M."/>
            <person name="Haas B."/>
            <person name="Abouelleil A."/>
            <person name="Alvarado L."/>
            <person name="Arachchi H.M."/>
            <person name="Berlin A."/>
            <person name="Brown A."/>
            <person name="Chapman S.B."/>
            <person name="Chen Z."/>
            <person name="Dunbar C."/>
            <person name="Freedman E."/>
            <person name="Gearin G."/>
            <person name="Gellesch M."/>
            <person name="Goldberg J."/>
            <person name="Griggs A."/>
            <person name="Gujja S."/>
            <person name="Heiman D."/>
            <person name="Howarth C."/>
            <person name="Larson L."/>
            <person name="Lui A."/>
            <person name="MacDonald P.J.P."/>
            <person name="Mehta T."/>
            <person name="Montmayeur A."/>
            <person name="Murphy C."/>
            <person name="Neiman D."/>
            <person name="Pearson M."/>
            <person name="Priest M."/>
            <person name="Roberts A."/>
            <person name="Saif S."/>
            <person name="Shea T."/>
            <person name="Shenoy N."/>
            <person name="Sisk P."/>
            <person name="Stolte C."/>
            <person name="Sykes S."/>
            <person name="Yandava C."/>
            <person name="Wortman J."/>
            <person name="Nusbaum C."/>
            <person name="Birren B."/>
        </authorList>
    </citation>
    <scope>NUCLEOTIDE SEQUENCE</scope>
    <source>
        <strain evidence="2">ATCC 64411</strain>
    </source>
</reference>
<reference evidence="2" key="2">
    <citation type="submission" date="2010-05" db="EMBL/GenBank/DDBJ databases">
        <title>The Genome Sequence of Magnaporthe poae strain ATCC 64411.</title>
        <authorList>
            <consortium name="The Broad Institute Genome Sequencing Platform"/>
            <consortium name="Broad Institute Genome Sequencing Center for Infectious Disease"/>
            <person name="Ma L.-J."/>
            <person name="Dead R."/>
            <person name="Young S."/>
            <person name="Zeng Q."/>
            <person name="Koehrsen M."/>
            <person name="Alvarado L."/>
            <person name="Berlin A."/>
            <person name="Chapman S.B."/>
            <person name="Chen Z."/>
            <person name="Freedman E."/>
            <person name="Gellesch M."/>
            <person name="Goldberg J."/>
            <person name="Griggs A."/>
            <person name="Gujja S."/>
            <person name="Heilman E.R."/>
            <person name="Heiman D."/>
            <person name="Hepburn T."/>
            <person name="Howarth C."/>
            <person name="Jen D."/>
            <person name="Larson L."/>
            <person name="Mehta T."/>
            <person name="Neiman D."/>
            <person name="Pearson M."/>
            <person name="Roberts A."/>
            <person name="Saif S."/>
            <person name="Shea T."/>
            <person name="Shenoy N."/>
            <person name="Sisk P."/>
            <person name="Stolte C."/>
            <person name="Sykes S."/>
            <person name="Walk T."/>
            <person name="White J."/>
            <person name="Yandava C."/>
            <person name="Haas B."/>
            <person name="Nusbaum C."/>
            <person name="Birren B."/>
        </authorList>
    </citation>
    <scope>NUCLEOTIDE SEQUENCE</scope>
    <source>
        <strain evidence="2">ATCC 64411</strain>
    </source>
</reference>
<evidence type="ECO:0000313" key="2">
    <source>
        <dbReference type="EMBL" id="KLU81355.1"/>
    </source>
</evidence>
<evidence type="ECO:0000313" key="4">
    <source>
        <dbReference type="Proteomes" id="UP000011715"/>
    </source>
</evidence>
<gene>
    <name evidence="2" type="ORF">MAPG_00445</name>
</gene>